<dbReference type="Pfam" id="PF00112">
    <property type="entry name" value="Peptidase_C1"/>
    <property type="match status" value="1"/>
</dbReference>
<dbReference type="Proteomes" id="UP000078560">
    <property type="component" value="Unassembled WGS sequence"/>
</dbReference>
<feature type="domain" description="Peptidase C1A papain C-terminal" evidence="11">
    <location>
        <begin position="263"/>
        <end position="483"/>
    </location>
</feature>
<evidence type="ECO:0000259" key="11">
    <source>
        <dbReference type="SMART" id="SM00645"/>
    </source>
</evidence>
<dbReference type="PROSITE" id="PS00639">
    <property type="entry name" value="THIOL_PROTEASE_HIS"/>
    <property type="match status" value="1"/>
</dbReference>
<evidence type="ECO:0000313" key="14">
    <source>
        <dbReference type="EMBL" id="SBS90750.1"/>
    </source>
</evidence>
<dbReference type="InterPro" id="IPR038765">
    <property type="entry name" value="Papain-like_cys_pep_sf"/>
</dbReference>
<dbReference type="EMBL" id="FLQU01000283">
    <property type="protein sequence ID" value="SBS83466.1"/>
    <property type="molecule type" value="Genomic_DNA"/>
</dbReference>
<feature type="transmembrane region" description="Helical" evidence="10">
    <location>
        <begin position="36"/>
        <end position="55"/>
    </location>
</feature>
<dbReference type="GO" id="GO:0006508">
    <property type="term" value="P:proteolysis"/>
    <property type="evidence" value="ECO:0007669"/>
    <property type="project" value="InterPro"/>
</dbReference>
<evidence type="ECO:0000313" key="16">
    <source>
        <dbReference type="Proteomes" id="UP000078560"/>
    </source>
</evidence>
<evidence type="ECO:0000313" key="15">
    <source>
        <dbReference type="Proteomes" id="UP000078546"/>
    </source>
</evidence>
<dbReference type="InterPro" id="IPR039417">
    <property type="entry name" value="Peptidase_C1A_papain-like"/>
</dbReference>
<dbReference type="InterPro" id="IPR000668">
    <property type="entry name" value="Peptidase_C1A_C"/>
</dbReference>
<reference evidence="13" key="2">
    <citation type="submission" date="2016-05" db="EMBL/GenBank/DDBJ databases">
        <authorList>
            <person name="Lavstsen T."/>
            <person name="Jespersen J.S."/>
        </authorList>
    </citation>
    <scope>NUCLEOTIDE SEQUENCE [LARGE SCALE GENOMIC DNA]</scope>
</reference>
<dbReference type="Pfam" id="PF08246">
    <property type="entry name" value="Inhibitor_I29"/>
    <property type="match status" value="1"/>
</dbReference>
<dbReference type="PANTHER" id="PTHR12411">
    <property type="entry name" value="CYSTEINE PROTEASE FAMILY C1-RELATED"/>
    <property type="match status" value="1"/>
</dbReference>
<dbReference type="GO" id="GO:0008234">
    <property type="term" value="F:cysteine-type peptidase activity"/>
    <property type="evidence" value="ECO:0007669"/>
    <property type="project" value="InterPro"/>
</dbReference>
<evidence type="ECO:0000256" key="10">
    <source>
        <dbReference type="SAM" id="Phobius"/>
    </source>
</evidence>
<dbReference type="VEuPathDB" id="PlasmoDB:PocGH01_09021500"/>
<dbReference type="InterPro" id="IPR013201">
    <property type="entry name" value="Prot_inhib_I29"/>
</dbReference>
<evidence type="ECO:0000256" key="6">
    <source>
        <dbReference type="ARBA" id="ARBA00023136"/>
    </source>
</evidence>
<dbReference type="GO" id="GO:0016020">
    <property type="term" value="C:membrane"/>
    <property type="evidence" value="ECO:0007669"/>
    <property type="project" value="UniProtKB-SubCell"/>
</dbReference>
<keyword evidence="4" id="KW-0735">Signal-anchor</keyword>
<name>A0A1A8VSF6_PLAOA</name>
<evidence type="ECO:0000256" key="7">
    <source>
        <dbReference type="ARBA" id="ARBA00023145"/>
    </source>
</evidence>
<evidence type="ECO:0000256" key="4">
    <source>
        <dbReference type="ARBA" id="ARBA00022968"/>
    </source>
</evidence>
<comment type="similarity">
    <text evidence="2">Belongs to the peptidase C1 family.</text>
</comment>
<dbReference type="InterPro" id="IPR025660">
    <property type="entry name" value="Pept_his_AS"/>
</dbReference>
<keyword evidence="6 10" id="KW-0472">Membrane</keyword>
<evidence type="ECO:0000259" key="12">
    <source>
        <dbReference type="SMART" id="SM00848"/>
    </source>
</evidence>
<dbReference type="InterPro" id="IPR000169">
    <property type="entry name" value="Pept_cys_AS"/>
</dbReference>
<feature type="domain" description="Cathepsin propeptide inhibitor" evidence="12">
    <location>
        <begin position="167"/>
        <end position="223"/>
    </location>
</feature>
<dbReference type="Gene3D" id="3.90.70.10">
    <property type="entry name" value="Cysteine proteinases"/>
    <property type="match status" value="1"/>
</dbReference>
<protein>
    <submittedName>
        <fullName evidence="13">Vivapain-2</fullName>
    </submittedName>
</protein>
<dbReference type="PROSITE" id="PS00139">
    <property type="entry name" value="THIOL_PROTEASE_CYS"/>
    <property type="match status" value="1"/>
</dbReference>
<reference evidence="15 16" key="1">
    <citation type="submission" date="2016-05" db="EMBL/GenBank/DDBJ databases">
        <authorList>
            <person name="Naeem Raeece"/>
        </authorList>
    </citation>
    <scope>NUCLEOTIDE SEQUENCE [LARGE SCALE GENOMIC DNA]</scope>
</reference>
<sequence length="485" mass="55601">MEYHMEYSTNESIKPEKEAFVDKGIDRKVVKKKKNIFIILSVSAICIFACSVFYFTKPTSRSDMFNNSSEKDVNDDYIISSLLKSKSGKKFIVSKIEELILLHDKNNNAEVETESSLVTRGDDNNSKENTVSHKKKFGNLKVAQKNDIINFFDTKFLMTNLESVNAFYIFMKEHGKKYTSADEMEKKFIAFSENIAKINAHNKSNSLYKKGINQFADLTYDEFKKKFLTLKNFSSNKYAHKFSNLINYYDVINKYKPEDAVVEDVNYDWRLHGGVTPVKDQANCGSCWAFSAVGSIESQYAIRKNEVVSLSEQELVDCSRKNFGCFGGLVPLAYEDMIELGGLCSEEEYPYVDLTPEMCYVNKCKKKLLIKSYLEIPEDKYKEAIQFLGPLSIGIAADDDFIFYKGGIFSGYCADELNHAVMLVGYGMEEMYNNKSKQNEKYYYYILKNSWGKTWGEGGYMRIKTDELGLRKTCSLSEAFVPLLD</sequence>
<dbReference type="SMART" id="SM00645">
    <property type="entry name" value="Pept_C1"/>
    <property type="match status" value="1"/>
</dbReference>
<dbReference type="Proteomes" id="UP000078546">
    <property type="component" value="Unassembled WGS sequence"/>
</dbReference>
<keyword evidence="7" id="KW-0865">Zymogen</keyword>
<keyword evidence="9" id="KW-0325">Glycoprotein</keyword>
<dbReference type="EMBL" id="FLQV01000350">
    <property type="protein sequence ID" value="SBS90750.1"/>
    <property type="molecule type" value="Genomic_DNA"/>
</dbReference>
<dbReference type="PRINTS" id="PR00705">
    <property type="entry name" value="PAPAIN"/>
</dbReference>
<evidence type="ECO:0000256" key="8">
    <source>
        <dbReference type="ARBA" id="ARBA00023157"/>
    </source>
</evidence>
<organism evidence="13 16">
    <name type="scientific">Plasmodium ovale curtisi</name>
    <dbReference type="NCBI Taxonomy" id="864141"/>
    <lineage>
        <taxon>Eukaryota</taxon>
        <taxon>Sar</taxon>
        <taxon>Alveolata</taxon>
        <taxon>Apicomplexa</taxon>
        <taxon>Aconoidasida</taxon>
        <taxon>Haemosporida</taxon>
        <taxon>Plasmodiidae</taxon>
        <taxon>Plasmodium</taxon>
        <taxon>Plasmodium (Plasmodium)</taxon>
    </lineage>
</organism>
<evidence type="ECO:0000256" key="1">
    <source>
        <dbReference type="ARBA" id="ARBA00004606"/>
    </source>
</evidence>
<keyword evidence="8" id="KW-1015">Disulfide bond</keyword>
<dbReference type="AlphaFoldDB" id="A0A1A8VSF6"/>
<evidence type="ECO:0000313" key="13">
    <source>
        <dbReference type="EMBL" id="SBS83466.1"/>
    </source>
</evidence>
<dbReference type="CDD" id="cd02248">
    <property type="entry name" value="Peptidase_C1A"/>
    <property type="match status" value="1"/>
</dbReference>
<proteinExistence type="inferred from homology"/>
<comment type="subcellular location">
    <subcellularLocation>
        <location evidence="1">Membrane</location>
        <topology evidence="1">Single-pass type II membrane protein</topology>
    </subcellularLocation>
</comment>
<keyword evidence="3 10" id="KW-0812">Transmembrane</keyword>
<dbReference type="SUPFAM" id="SSF54001">
    <property type="entry name" value="Cysteine proteinases"/>
    <property type="match status" value="1"/>
</dbReference>
<evidence type="ECO:0000256" key="2">
    <source>
        <dbReference type="ARBA" id="ARBA00008455"/>
    </source>
</evidence>
<evidence type="ECO:0000256" key="3">
    <source>
        <dbReference type="ARBA" id="ARBA00022692"/>
    </source>
</evidence>
<gene>
    <name evidence="14" type="ORF">POVCU1_019010</name>
    <name evidence="13" type="ORF">POVCU2_0021070</name>
</gene>
<keyword evidence="5 10" id="KW-1133">Transmembrane helix</keyword>
<dbReference type="InterPro" id="IPR013128">
    <property type="entry name" value="Peptidase_C1A"/>
</dbReference>
<dbReference type="SMART" id="SM00848">
    <property type="entry name" value="Inhibitor_I29"/>
    <property type="match status" value="1"/>
</dbReference>
<accession>A0A1A8VSF6</accession>
<dbReference type="Gene3D" id="1.10.287.2250">
    <property type="match status" value="1"/>
</dbReference>
<evidence type="ECO:0000256" key="5">
    <source>
        <dbReference type="ARBA" id="ARBA00022989"/>
    </source>
</evidence>
<evidence type="ECO:0000256" key="9">
    <source>
        <dbReference type="ARBA" id="ARBA00023180"/>
    </source>
</evidence>